<accession>H5XGH6</accession>
<dbReference type="EMBL" id="CM001440">
    <property type="protein sequence ID" value="EHR60515.1"/>
    <property type="molecule type" value="Genomic_DNA"/>
</dbReference>
<dbReference type="AlphaFoldDB" id="H5XGH6"/>
<organism evidence="1 2">
    <name type="scientific">Saccharomonospora cyanea NA-134</name>
    <dbReference type="NCBI Taxonomy" id="882082"/>
    <lineage>
        <taxon>Bacteria</taxon>
        <taxon>Bacillati</taxon>
        <taxon>Actinomycetota</taxon>
        <taxon>Actinomycetes</taxon>
        <taxon>Pseudonocardiales</taxon>
        <taxon>Pseudonocardiaceae</taxon>
        <taxon>Saccharomonospora</taxon>
    </lineage>
</organism>
<dbReference type="eggNOG" id="ENOG5033X4K">
    <property type="taxonomic scope" value="Bacteria"/>
</dbReference>
<keyword evidence="2" id="KW-1185">Reference proteome</keyword>
<dbReference type="RefSeq" id="WP_005455186.1">
    <property type="nucleotide sequence ID" value="NZ_CM001440.1"/>
</dbReference>
<dbReference type="Proteomes" id="UP000002791">
    <property type="component" value="Chromosome"/>
</dbReference>
<reference evidence="1 2" key="1">
    <citation type="submission" date="2011-11" db="EMBL/GenBank/DDBJ databases">
        <title>The Noncontiguous Finished sequence of Saccharomonospora cyanea NA-134.</title>
        <authorList>
            <consortium name="US DOE Joint Genome Institute"/>
            <person name="Lucas S."/>
            <person name="Han J."/>
            <person name="Lapidus A."/>
            <person name="Cheng J.-F."/>
            <person name="Goodwin L."/>
            <person name="Pitluck S."/>
            <person name="Peters L."/>
            <person name="Ovchinnikova G."/>
            <person name="Lu M."/>
            <person name="Detter J.C."/>
            <person name="Han C."/>
            <person name="Tapia R."/>
            <person name="Land M."/>
            <person name="Hauser L."/>
            <person name="Kyrpides N."/>
            <person name="Ivanova N."/>
            <person name="Pagani I."/>
            <person name="Brambilla E.-M."/>
            <person name="Klenk H.-P."/>
            <person name="Woyke T."/>
        </authorList>
    </citation>
    <scope>NUCLEOTIDE SEQUENCE [LARGE SCALE GENOMIC DNA]</scope>
    <source>
        <strain evidence="1 2">NA-134</strain>
    </source>
</reference>
<dbReference type="OrthoDB" id="4552565at2"/>
<dbReference type="HOGENOM" id="CLU_1792734_0_0_11"/>
<sequence>MAASTSFRISAEAKRVLAARAEQEGTSATALLERLILEGVEQLDHPGIVFRGPAHDRRAALAAGPDVWEVISRLQELEGTEEEERIAVLSEETELHPRLIRLAVDYAVEHVEDVRARIERNRRLAERSRLAAQHRRDPIA</sequence>
<name>H5XGH6_9PSEU</name>
<evidence type="ECO:0000313" key="1">
    <source>
        <dbReference type="EMBL" id="EHR60515.1"/>
    </source>
</evidence>
<protein>
    <recommendedName>
        <fullName evidence="3">Ribbon-helix-helix protein, copG family</fullName>
    </recommendedName>
</protein>
<evidence type="ECO:0008006" key="3">
    <source>
        <dbReference type="Google" id="ProtNLM"/>
    </source>
</evidence>
<dbReference type="STRING" id="882082.SaccyDRAFT_1614"/>
<gene>
    <name evidence="1" type="ORF">SaccyDRAFT_1614</name>
</gene>
<evidence type="ECO:0000313" key="2">
    <source>
        <dbReference type="Proteomes" id="UP000002791"/>
    </source>
</evidence>
<proteinExistence type="predicted"/>